<gene>
    <name evidence="2" type="ORF">BDV25DRAFT_155030</name>
</gene>
<keyword evidence="1" id="KW-0472">Membrane</keyword>
<dbReference type="EMBL" id="ML742103">
    <property type="protein sequence ID" value="KAE8150088.1"/>
    <property type="molecule type" value="Genomic_DNA"/>
</dbReference>
<keyword evidence="1" id="KW-1133">Transmembrane helix</keyword>
<feature type="transmembrane region" description="Helical" evidence="1">
    <location>
        <begin position="83"/>
        <end position="105"/>
    </location>
</feature>
<evidence type="ECO:0000313" key="3">
    <source>
        <dbReference type="Proteomes" id="UP000325780"/>
    </source>
</evidence>
<evidence type="ECO:0000313" key="2">
    <source>
        <dbReference type="EMBL" id="KAE8150088.1"/>
    </source>
</evidence>
<dbReference type="AlphaFoldDB" id="A0A5N6TUP6"/>
<name>A0A5N6TUP6_ASPAV</name>
<protein>
    <submittedName>
        <fullName evidence="2">Uncharacterized protein</fullName>
    </submittedName>
</protein>
<keyword evidence="1" id="KW-0812">Transmembrane</keyword>
<organism evidence="2 3">
    <name type="scientific">Aspergillus avenaceus</name>
    <dbReference type="NCBI Taxonomy" id="36643"/>
    <lineage>
        <taxon>Eukaryota</taxon>
        <taxon>Fungi</taxon>
        <taxon>Dikarya</taxon>
        <taxon>Ascomycota</taxon>
        <taxon>Pezizomycotina</taxon>
        <taxon>Eurotiomycetes</taxon>
        <taxon>Eurotiomycetidae</taxon>
        <taxon>Eurotiales</taxon>
        <taxon>Aspergillaceae</taxon>
        <taxon>Aspergillus</taxon>
        <taxon>Aspergillus subgen. Circumdati</taxon>
    </lineage>
</organism>
<keyword evidence="3" id="KW-1185">Reference proteome</keyword>
<feature type="transmembrane region" description="Helical" evidence="1">
    <location>
        <begin position="31"/>
        <end position="54"/>
    </location>
</feature>
<dbReference type="Proteomes" id="UP000325780">
    <property type="component" value="Unassembled WGS sequence"/>
</dbReference>
<evidence type="ECO:0000256" key="1">
    <source>
        <dbReference type="SAM" id="Phobius"/>
    </source>
</evidence>
<reference evidence="2 3" key="1">
    <citation type="submission" date="2019-04" db="EMBL/GenBank/DDBJ databases">
        <title>Friends and foes A comparative genomics study of 23 Aspergillus species from section Flavi.</title>
        <authorList>
            <consortium name="DOE Joint Genome Institute"/>
            <person name="Kjaerbolling I."/>
            <person name="Vesth T."/>
            <person name="Frisvad J.C."/>
            <person name="Nybo J.L."/>
            <person name="Theobald S."/>
            <person name="Kildgaard S."/>
            <person name="Isbrandt T."/>
            <person name="Kuo A."/>
            <person name="Sato A."/>
            <person name="Lyhne E.K."/>
            <person name="Kogle M.E."/>
            <person name="Wiebenga A."/>
            <person name="Kun R.S."/>
            <person name="Lubbers R.J."/>
            <person name="Makela M.R."/>
            <person name="Barry K."/>
            <person name="Chovatia M."/>
            <person name="Clum A."/>
            <person name="Daum C."/>
            <person name="Haridas S."/>
            <person name="He G."/>
            <person name="LaButti K."/>
            <person name="Lipzen A."/>
            <person name="Mondo S."/>
            <person name="Riley R."/>
            <person name="Salamov A."/>
            <person name="Simmons B.A."/>
            <person name="Magnuson J.K."/>
            <person name="Henrissat B."/>
            <person name="Mortensen U.H."/>
            <person name="Larsen T.O."/>
            <person name="Devries R.P."/>
            <person name="Grigoriev I.V."/>
            <person name="Machida M."/>
            <person name="Baker S.E."/>
            <person name="Andersen M.R."/>
        </authorList>
    </citation>
    <scope>NUCLEOTIDE SEQUENCE [LARGE SCALE GENOMIC DNA]</scope>
    <source>
        <strain evidence="2 3">IBT 18842</strain>
    </source>
</reference>
<accession>A0A5N6TUP6</accession>
<proteinExistence type="predicted"/>
<sequence length="107" mass="12720">MPSSKPSLHTLSDHGPGFPSRPPCSIQIKHGFLSVFVHVSFSIIPFFFPLYHYILYDQYDRHQHFGRCLALDHWMQPMFFYCYYLSTCLVYPFSIFFFLFLIIVLPD</sequence>